<keyword evidence="3" id="KW-1185">Reference proteome</keyword>
<protein>
    <submittedName>
        <fullName evidence="2">Uncharacterized protein</fullName>
    </submittedName>
</protein>
<gene>
    <name evidence="2" type="ORF">BDP81DRAFT_215683</name>
</gene>
<reference evidence="2" key="1">
    <citation type="submission" date="2021-06" db="EMBL/GenBank/DDBJ databases">
        <title>Comparative genomics, transcriptomics and evolutionary studies reveal genomic signatures of adaptation to plant cell wall in hemibiotrophic fungi.</title>
        <authorList>
            <consortium name="DOE Joint Genome Institute"/>
            <person name="Baroncelli R."/>
            <person name="Diaz J.F."/>
            <person name="Benocci T."/>
            <person name="Peng M."/>
            <person name="Battaglia E."/>
            <person name="Haridas S."/>
            <person name="Andreopoulos W."/>
            <person name="Labutti K."/>
            <person name="Pangilinan J."/>
            <person name="Floch G.L."/>
            <person name="Makela M.R."/>
            <person name="Henrissat B."/>
            <person name="Grigoriev I.V."/>
            <person name="Crouch J.A."/>
            <person name="De Vries R.P."/>
            <person name="Sukno S.A."/>
            <person name="Thon M.R."/>
        </authorList>
    </citation>
    <scope>NUCLEOTIDE SEQUENCE</scope>
    <source>
        <strain evidence="2">CBS 102054</strain>
    </source>
</reference>
<feature type="compositionally biased region" description="Basic and acidic residues" evidence="1">
    <location>
        <begin position="18"/>
        <end position="32"/>
    </location>
</feature>
<accession>A0AAI9ZTK0</accession>
<dbReference type="RefSeq" id="XP_060446561.1">
    <property type="nucleotide sequence ID" value="XM_060582709.1"/>
</dbReference>
<evidence type="ECO:0000256" key="1">
    <source>
        <dbReference type="SAM" id="MobiDB-lite"/>
    </source>
</evidence>
<dbReference type="AlphaFoldDB" id="A0AAI9ZTK0"/>
<evidence type="ECO:0000313" key="3">
    <source>
        <dbReference type="Proteomes" id="UP001243989"/>
    </source>
</evidence>
<feature type="region of interest" description="Disordered" evidence="1">
    <location>
        <begin position="1"/>
        <end position="32"/>
    </location>
</feature>
<dbReference type="EMBL" id="JAHMHQ010000008">
    <property type="protein sequence ID" value="KAK1637954.1"/>
    <property type="molecule type" value="Genomic_DNA"/>
</dbReference>
<dbReference type="GeneID" id="85467571"/>
<sequence>MTSHSSRSGSHKHGRKGEKKDREHKSREPSRKQEVPLSYFSFLFIVNEFLIHEVDDEGHNIEPVVDRYGNWLPPESADSYGMKKIGQVWRFANGVITPAGSQFEWYRERMGLPGKIYGPIPAKNYQTEELREYKTYSVFNCWRFLPCLCTDVDVSTVDGTPFGGWHSLAFSQPDEQNPGLTRIVYPGGPQRHVSGRDPAWLPHLLPHTFATPDPSAPRSIGLGGDLPIILALLALMKKPDHTDDVFQHGLWNRNGSGFSDRRSSQADPDPTGSPRGVMVQICCDSYNADSTPEIIADFEARGYVIPG</sequence>
<dbReference type="Proteomes" id="UP001243989">
    <property type="component" value="Unassembled WGS sequence"/>
</dbReference>
<name>A0AAI9ZTK0_9PEZI</name>
<proteinExistence type="predicted"/>
<organism evidence="2 3">
    <name type="scientific">Colletotrichum phormii</name>
    <dbReference type="NCBI Taxonomy" id="359342"/>
    <lineage>
        <taxon>Eukaryota</taxon>
        <taxon>Fungi</taxon>
        <taxon>Dikarya</taxon>
        <taxon>Ascomycota</taxon>
        <taxon>Pezizomycotina</taxon>
        <taxon>Sordariomycetes</taxon>
        <taxon>Hypocreomycetidae</taxon>
        <taxon>Glomerellales</taxon>
        <taxon>Glomerellaceae</taxon>
        <taxon>Colletotrichum</taxon>
        <taxon>Colletotrichum acutatum species complex</taxon>
    </lineage>
</organism>
<comment type="caution">
    <text evidence="2">The sequence shown here is derived from an EMBL/GenBank/DDBJ whole genome shotgun (WGS) entry which is preliminary data.</text>
</comment>
<evidence type="ECO:0000313" key="2">
    <source>
        <dbReference type="EMBL" id="KAK1637954.1"/>
    </source>
</evidence>
<feature type="region of interest" description="Disordered" evidence="1">
    <location>
        <begin position="252"/>
        <end position="276"/>
    </location>
</feature>